<evidence type="ECO:0000313" key="5">
    <source>
        <dbReference type="Proteomes" id="UP000784880"/>
    </source>
</evidence>
<keyword evidence="2" id="KW-1133">Transmembrane helix</keyword>
<accession>A0ABS6JK20</accession>
<reference evidence="4 5" key="1">
    <citation type="submission" date="2021-06" db="EMBL/GenBank/DDBJ databases">
        <title>Bacillus sp. RD4P76, an endophyte from a halophyte.</title>
        <authorList>
            <person name="Sun J.-Q."/>
        </authorList>
    </citation>
    <scope>NUCLEOTIDE SEQUENCE [LARGE SCALE GENOMIC DNA]</scope>
    <source>
        <strain evidence="4 5">CGMCC 1.15917</strain>
    </source>
</reference>
<protein>
    <submittedName>
        <fullName evidence="4">Prepilin peptidase</fullName>
        <ecNumber evidence="4">3.4.23.43</ecNumber>
    </submittedName>
</protein>
<dbReference type="InterPro" id="IPR000045">
    <property type="entry name" value="Prepilin_IV_endopep_pep"/>
</dbReference>
<dbReference type="PANTHER" id="PTHR30487">
    <property type="entry name" value="TYPE 4 PREPILIN-LIKE PROTEINS LEADER PEPTIDE-PROCESSING ENZYME"/>
    <property type="match status" value="1"/>
</dbReference>
<name>A0ABS6JK20_9BACI</name>
<dbReference type="InterPro" id="IPR050882">
    <property type="entry name" value="Prepilin_peptidase/N-MTase"/>
</dbReference>
<keyword evidence="2" id="KW-0472">Membrane</keyword>
<keyword evidence="2" id="KW-0812">Transmembrane</keyword>
<feature type="transmembrane region" description="Helical" evidence="2">
    <location>
        <begin position="149"/>
        <end position="170"/>
    </location>
</feature>
<keyword evidence="5" id="KW-1185">Reference proteome</keyword>
<gene>
    <name evidence="4" type="ORF">KS419_19925</name>
</gene>
<dbReference type="GO" id="GO:0004190">
    <property type="term" value="F:aspartic-type endopeptidase activity"/>
    <property type="evidence" value="ECO:0007669"/>
    <property type="project" value="UniProtKB-EC"/>
</dbReference>
<comment type="similarity">
    <text evidence="1">Belongs to the peptidase A24 family.</text>
</comment>
<dbReference type="EMBL" id="JAHQCS010000161">
    <property type="protein sequence ID" value="MBU9714006.1"/>
    <property type="molecule type" value="Genomic_DNA"/>
</dbReference>
<feature type="transmembrane region" description="Helical" evidence="2">
    <location>
        <begin position="53"/>
        <end position="74"/>
    </location>
</feature>
<evidence type="ECO:0000256" key="2">
    <source>
        <dbReference type="SAM" id="Phobius"/>
    </source>
</evidence>
<dbReference type="PANTHER" id="PTHR30487:SF0">
    <property type="entry name" value="PREPILIN LEADER PEPTIDASE_N-METHYLTRANSFERASE-RELATED"/>
    <property type="match status" value="1"/>
</dbReference>
<evidence type="ECO:0000313" key="4">
    <source>
        <dbReference type="EMBL" id="MBU9714006.1"/>
    </source>
</evidence>
<dbReference type="Pfam" id="PF01478">
    <property type="entry name" value="Peptidase_A24"/>
    <property type="match status" value="1"/>
</dbReference>
<proteinExistence type="inferred from homology"/>
<feature type="transmembrane region" description="Helical" evidence="2">
    <location>
        <begin position="80"/>
        <end position="113"/>
    </location>
</feature>
<dbReference type="EC" id="3.4.23.43" evidence="4"/>
<dbReference type="Proteomes" id="UP000784880">
    <property type="component" value="Unassembled WGS sequence"/>
</dbReference>
<evidence type="ECO:0000256" key="1">
    <source>
        <dbReference type="ARBA" id="ARBA00005801"/>
    </source>
</evidence>
<feature type="domain" description="Prepilin type IV endopeptidase peptidase" evidence="3">
    <location>
        <begin position="6"/>
        <end position="108"/>
    </location>
</feature>
<organism evidence="4 5">
    <name type="scientific">Evansella tamaricis</name>
    <dbReference type="NCBI Taxonomy" id="2069301"/>
    <lineage>
        <taxon>Bacteria</taxon>
        <taxon>Bacillati</taxon>
        <taxon>Bacillota</taxon>
        <taxon>Bacilli</taxon>
        <taxon>Bacillales</taxon>
        <taxon>Bacillaceae</taxon>
        <taxon>Evansella</taxon>
    </lineage>
</organism>
<comment type="caution">
    <text evidence="4">The sequence shown here is derived from an EMBL/GenBank/DDBJ whole genome shotgun (WGS) entry which is preliminary data.</text>
</comment>
<sequence length="171" mass="18680">MMLLFLLSIVLVVCVFTDLKNRKIYNIVIFPSLLLAIVFNVFLHGWTGLLDSLLGFLLGFGILLIPYLMGGMGAGDVKFLALIGAIMGPAFVFSTTIYMALLGGVIGLIILLFRGGFIHNMKSFFQALWGIKYGIKPEMGFKSRMNTTFPYGVAIAGGAFLTFILHGVVFP</sequence>
<feature type="transmembrane region" description="Helical" evidence="2">
    <location>
        <begin position="27"/>
        <end position="46"/>
    </location>
</feature>
<evidence type="ECO:0000259" key="3">
    <source>
        <dbReference type="Pfam" id="PF01478"/>
    </source>
</evidence>
<keyword evidence="4" id="KW-0378">Hydrolase</keyword>